<accession>A0A4R2GHU3</accession>
<dbReference type="Pfam" id="PF02469">
    <property type="entry name" value="Fasciclin"/>
    <property type="match status" value="1"/>
</dbReference>
<feature type="domain" description="FAS1" evidence="1">
    <location>
        <begin position="36"/>
        <end position="174"/>
    </location>
</feature>
<organism evidence="2 3">
    <name type="scientific">Natronoflexus pectinivorans</name>
    <dbReference type="NCBI Taxonomy" id="682526"/>
    <lineage>
        <taxon>Bacteria</taxon>
        <taxon>Pseudomonadati</taxon>
        <taxon>Bacteroidota</taxon>
        <taxon>Bacteroidia</taxon>
        <taxon>Marinilabiliales</taxon>
        <taxon>Marinilabiliaceae</taxon>
        <taxon>Natronoflexus</taxon>
    </lineage>
</organism>
<dbReference type="InterPro" id="IPR050904">
    <property type="entry name" value="Adhesion/Biosynth-related"/>
</dbReference>
<gene>
    <name evidence="2" type="ORF">EV194_107125</name>
</gene>
<dbReference type="PROSITE" id="PS50213">
    <property type="entry name" value="FAS1"/>
    <property type="match status" value="2"/>
</dbReference>
<evidence type="ECO:0000259" key="1">
    <source>
        <dbReference type="PROSITE" id="PS50213"/>
    </source>
</evidence>
<dbReference type="SMART" id="SM00554">
    <property type="entry name" value="FAS1"/>
    <property type="match status" value="1"/>
</dbReference>
<protein>
    <submittedName>
        <fullName evidence="2">Putative surface protein with fasciclin (FAS1) repeats</fullName>
    </submittedName>
</protein>
<dbReference type="OrthoDB" id="1119934at2"/>
<evidence type="ECO:0000313" key="2">
    <source>
        <dbReference type="EMBL" id="TCO07741.1"/>
    </source>
</evidence>
<name>A0A4R2GHU3_9BACT</name>
<dbReference type="InterPro" id="IPR036378">
    <property type="entry name" value="FAS1_dom_sf"/>
</dbReference>
<dbReference type="InterPro" id="IPR000782">
    <property type="entry name" value="FAS1_domain"/>
</dbReference>
<sequence length="594" mass="68166">MKRKIYSSFLTVIILLSIGFVSCLDPAFEERTNYQELIGEFLENNPDEFSMLVELLEKSESMSFLKAYGALTLLAPTNSAFEKFFAESEFSSLSDMDREDLRNIVRYHVITDTIPSTEFVDGRMNTTNMFGHYITTGTFFRDNQAVLMFNKYAEVRQRDIRMANGIIHSINDVIRPELQTAAEVIEADSRFTIFTEALKRTSWFDTLHVGNGPHTVFAIPDAVYKAEGFDSFDDLWADVDPDEGNLLDINNPMNMYVAYHILDKNLRYVSDLVFDRVGLTRVRNEVVTIRPVGVNVLVNDDIFAGIHEPGFEINRDESDRTVLNGVLHVMKEDFRIKERHPFAVYWSVTEQLEIMRMPGVFRRPGDAVVLQPGDLENITWTGGNIFYEGRGGGAANPWVVHGDLFNIMLRPEVIPWVELKTPVLAAGDYKIWICFRGSSAERHPVFFVHFNDIPLPNVIRTSPYNPTNRTERPGYSERELESRGYKFYQWNPDDIAYTRSDDNDPDITRNILESNYIADNRVFAMLAGTITVPTTGSHALRFVGISGTKEFWLDMVHFIPVDEDQLWPRVNTKNGRLVTKEEIHEAYEVYQSQN</sequence>
<evidence type="ECO:0000313" key="3">
    <source>
        <dbReference type="Proteomes" id="UP000295221"/>
    </source>
</evidence>
<dbReference type="PANTHER" id="PTHR10900">
    <property type="entry name" value="PERIOSTIN-RELATED"/>
    <property type="match status" value="1"/>
</dbReference>
<dbReference type="SUPFAM" id="SSF82153">
    <property type="entry name" value="FAS1 domain"/>
    <property type="match status" value="2"/>
</dbReference>
<keyword evidence="3" id="KW-1185">Reference proteome</keyword>
<reference evidence="2 3" key="1">
    <citation type="submission" date="2019-03" db="EMBL/GenBank/DDBJ databases">
        <title>Genomic Encyclopedia of Type Strains, Phase IV (KMG-IV): sequencing the most valuable type-strain genomes for metagenomic binning, comparative biology and taxonomic classification.</title>
        <authorList>
            <person name="Goeker M."/>
        </authorList>
    </citation>
    <scope>NUCLEOTIDE SEQUENCE [LARGE SCALE GENOMIC DNA]</scope>
    <source>
        <strain evidence="2 3">DSM 24179</strain>
    </source>
</reference>
<dbReference type="PROSITE" id="PS51257">
    <property type="entry name" value="PROKAR_LIPOPROTEIN"/>
    <property type="match status" value="1"/>
</dbReference>
<dbReference type="AlphaFoldDB" id="A0A4R2GHU3"/>
<dbReference type="Gene3D" id="2.30.180.10">
    <property type="entry name" value="FAS1 domain"/>
    <property type="match status" value="2"/>
</dbReference>
<dbReference type="Proteomes" id="UP000295221">
    <property type="component" value="Unassembled WGS sequence"/>
</dbReference>
<dbReference type="EMBL" id="SLWK01000007">
    <property type="protein sequence ID" value="TCO07741.1"/>
    <property type="molecule type" value="Genomic_DNA"/>
</dbReference>
<dbReference type="RefSeq" id="WP_132434059.1">
    <property type="nucleotide sequence ID" value="NZ_SLWK01000007.1"/>
</dbReference>
<dbReference type="PANTHER" id="PTHR10900:SF77">
    <property type="entry name" value="FI19380P1"/>
    <property type="match status" value="1"/>
</dbReference>
<proteinExistence type="predicted"/>
<feature type="domain" description="FAS1" evidence="1">
    <location>
        <begin position="178"/>
        <end position="334"/>
    </location>
</feature>
<comment type="caution">
    <text evidence="2">The sequence shown here is derived from an EMBL/GenBank/DDBJ whole genome shotgun (WGS) entry which is preliminary data.</text>
</comment>